<dbReference type="Gene3D" id="2.10.25.10">
    <property type="entry name" value="Laminin"/>
    <property type="match status" value="27"/>
</dbReference>
<keyword evidence="14" id="KW-0805">Transcription regulation</keyword>
<keyword evidence="21" id="KW-0325">Glycoprotein</keyword>
<feature type="disulfide bond" evidence="26">
    <location>
        <begin position="226"/>
        <end position="235"/>
    </location>
</feature>
<dbReference type="PRINTS" id="PR01452">
    <property type="entry name" value="LNOTCHREPEAT"/>
</dbReference>
<evidence type="ECO:0000256" key="26">
    <source>
        <dbReference type="PROSITE-ProRule" id="PRU00076"/>
    </source>
</evidence>
<dbReference type="Gene3D" id="1.25.40.20">
    <property type="entry name" value="Ankyrin repeat-containing domain"/>
    <property type="match status" value="1"/>
</dbReference>
<dbReference type="Pfam" id="PF12796">
    <property type="entry name" value="Ank_2"/>
    <property type="match status" value="2"/>
</dbReference>
<dbReference type="InterPro" id="IPR009030">
    <property type="entry name" value="Growth_fac_rcpt_cys_sf"/>
</dbReference>
<feature type="disulfide bond" evidence="26">
    <location>
        <begin position="991"/>
        <end position="1000"/>
    </location>
</feature>
<feature type="disulfide bond" evidence="26">
    <location>
        <begin position="1248"/>
        <end position="1257"/>
    </location>
</feature>
<dbReference type="PROSITE" id="PS01186">
    <property type="entry name" value="EGF_2"/>
    <property type="match status" value="19"/>
</dbReference>
<feature type="disulfide bond" evidence="24">
    <location>
        <begin position="461"/>
        <end position="476"/>
    </location>
</feature>
<dbReference type="SUPFAM" id="SSF90193">
    <property type="entry name" value="Notch domain"/>
    <property type="match status" value="3"/>
</dbReference>
<feature type="disulfide bond" evidence="26">
    <location>
        <begin position="745"/>
        <end position="754"/>
    </location>
</feature>
<keyword evidence="18" id="KW-0010">Activator</keyword>
<feature type="domain" description="EGF-like" evidence="29">
    <location>
        <begin position="410"/>
        <end position="448"/>
    </location>
</feature>
<evidence type="ECO:0000256" key="14">
    <source>
        <dbReference type="ARBA" id="ARBA00023015"/>
    </source>
</evidence>
<feature type="domain" description="EGF-like" evidence="29">
    <location>
        <begin position="450"/>
        <end position="488"/>
    </location>
</feature>
<feature type="disulfide bond" evidence="24">
    <location>
        <begin position="534"/>
        <end position="549"/>
    </location>
</feature>
<dbReference type="GeneTree" id="ENSGT00940000155030"/>
<evidence type="ECO:0000256" key="25">
    <source>
        <dbReference type="PROSITE-ProRule" id="PRU00023"/>
    </source>
</evidence>
<evidence type="ECO:0000256" key="22">
    <source>
        <dbReference type="ARBA" id="ARBA00023242"/>
    </source>
</evidence>
<evidence type="ECO:0000259" key="29">
    <source>
        <dbReference type="PROSITE" id="PS50026"/>
    </source>
</evidence>
<keyword evidence="11" id="KW-0221">Differentiation</keyword>
<feature type="compositionally biased region" description="Polar residues" evidence="27">
    <location>
        <begin position="2245"/>
        <end position="2260"/>
    </location>
</feature>
<evidence type="ECO:0000256" key="28">
    <source>
        <dbReference type="SAM" id="Phobius"/>
    </source>
</evidence>
<dbReference type="GO" id="GO:0045597">
    <property type="term" value="P:positive regulation of cell differentiation"/>
    <property type="evidence" value="ECO:0007669"/>
    <property type="project" value="UniProtKB-ARBA"/>
</dbReference>
<keyword evidence="13 28" id="KW-1133">Transmembrane helix</keyword>
<dbReference type="FunFam" id="2.10.25.10:FF:000146">
    <property type="entry name" value="Putative neurogenic locus notch"/>
    <property type="match status" value="1"/>
</dbReference>
<feature type="disulfide bond" evidence="26">
    <location>
        <begin position="399"/>
        <end position="408"/>
    </location>
</feature>
<dbReference type="SMART" id="SM01338">
    <property type="entry name" value="NOD"/>
    <property type="match status" value="1"/>
</dbReference>
<dbReference type="PROSITE" id="PS01187">
    <property type="entry name" value="EGF_CA"/>
    <property type="match status" value="6"/>
</dbReference>
<feature type="disulfide bond" evidence="26">
    <location>
        <begin position="361"/>
        <end position="370"/>
    </location>
</feature>
<evidence type="ECO:0000256" key="23">
    <source>
        <dbReference type="PIRSR" id="PIRSR002279-1"/>
    </source>
</evidence>
<keyword evidence="9" id="KW-0732">Signal</keyword>
<feature type="repeat" description="ANK" evidence="25">
    <location>
        <begin position="1916"/>
        <end position="1948"/>
    </location>
</feature>
<feature type="binding site" evidence="23">
    <location>
        <position position="491"/>
    </location>
    <ligand>
        <name>Ca(2+)</name>
        <dbReference type="ChEBI" id="CHEBI:29108"/>
        <label>2</label>
    </ligand>
</feature>
<dbReference type="GO" id="GO:1901222">
    <property type="term" value="P:regulation of non-canonical NF-kappaB signal transduction"/>
    <property type="evidence" value="ECO:0007669"/>
    <property type="project" value="UniProtKB-ARBA"/>
</dbReference>
<dbReference type="GO" id="GO:0005509">
    <property type="term" value="F:calcium ion binding"/>
    <property type="evidence" value="ECO:0007669"/>
    <property type="project" value="InterPro"/>
</dbReference>
<dbReference type="InterPro" id="IPR013032">
    <property type="entry name" value="EGF-like_CS"/>
</dbReference>
<dbReference type="SUPFAM" id="SSF57184">
    <property type="entry name" value="Growth factor receptor domain"/>
    <property type="match status" value="2"/>
</dbReference>
<dbReference type="GO" id="GO:0007219">
    <property type="term" value="P:Notch signaling pathway"/>
    <property type="evidence" value="ECO:0007669"/>
    <property type="project" value="UniProtKB-KW"/>
</dbReference>
<dbReference type="SMART" id="SM01339">
    <property type="entry name" value="NODP"/>
    <property type="match status" value="1"/>
</dbReference>
<feature type="repeat" description="ANK" evidence="25">
    <location>
        <begin position="1850"/>
        <end position="1882"/>
    </location>
</feature>
<feature type="disulfide bond" evidence="26">
    <location>
        <begin position="670"/>
        <end position="679"/>
    </location>
</feature>
<feature type="domain" description="EGF-like" evidence="29">
    <location>
        <begin position="719"/>
        <end position="755"/>
    </location>
</feature>
<feature type="domain" description="EGF-like" evidence="29">
    <location>
        <begin position="682"/>
        <end position="717"/>
    </location>
</feature>
<feature type="disulfide bond" evidence="26">
    <location>
        <begin position="1123"/>
        <end position="1132"/>
    </location>
</feature>
<dbReference type="SUPFAM" id="SSF48403">
    <property type="entry name" value="Ankyrin repeat"/>
    <property type="match status" value="1"/>
</dbReference>
<dbReference type="SMART" id="SM00179">
    <property type="entry name" value="EGF_CA"/>
    <property type="match status" value="26"/>
</dbReference>
<dbReference type="PROSITE" id="PS50297">
    <property type="entry name" value="ANK_REP_REGION"/>
    <property type="match status" value="3"/>
</dbReference>
<feature type="domain" description="EGF-like" evidence="29">
    <location>
        <begin position="159"/>
        <end position="196"/>
    </location>
</feature>
<feature type="domain" description="EGF-like" evidence="29">
    <location>
        <begin position="333"/>
        <end position="371"/>
    </location>
</feature>
<dbReference type="PANTHER" id="PTHR45836:SF23">
    <property type="entry name" value="NEUROGENIC LOCUS NOTCH HOMOLOG PROTEIN 1"/>
    <property type="match status" value="1"/>
</dbReference>
<dbReference type="InterPro" id="IPR002110">
    <property type="entry name" value="Ankyrin_rpt"/>
</dbReference>
<evidence type="ECO:0000256" key="17">
    <source>
        <dbReference type="ARBA" id="ARBA00023157"/>
    </source>
</evidence>
<feature type="domain" description="EGF-like" evidence="29">
    <location>
        <begin position="525"/>
        <end position="561"/>
    </location>
</feature>
<dbReference type="InterPro" id="IPR001881">
    <property type="entry name" value="EGF-like_Ca-bd_dom"/>
</dbReference>
<dbReference type="PROSITE" id="PS00022">
    <property type="entry name" value="EGF_1"/>
    <property type="match status" value="23"/>
</dbReference>
<dbReference type="Proteomes" id="UP000007635">
    <property type="component" value="Chromosome VIII"/>
</dbReference>
<feature type="compositionally biased region" description="Polar residues" evidence="27">
    <location>
        <begin position="2053"/>
        <end position="2068"/>
    </location>
</feature>
<dbReference type="FunFam" id="2.10.25.10:FF:000006">
    <property type="entry name" value="Versican core protein-like isoform 1"/>
    <property type="match status" value="4"/>
</dbReference>
<dbReference type="InterPro" id="IPR049883">
    <property type="entry name" value="NOTCH1_EGF-like"/>
</dbReference>
<feature type="transmembrane region" description="Helical" evidence="28">
    <location>
        <begin position="1587"/>
        <end position="1610"/>
    </location>
</feature>
<keyword evidence="15 25" id="KW-0040">ANK repeat</keyword>
<evidence type="ECO:0000256" key="13">
    <source>
        <dbReference type="ARBA" id="ARBA00022989"/>
    </source>
</evidence>
<feature type="compositionally biased region" description="Low complexity" evidence="27">
    <location>
        <begin position="2319"/>
        <end position="2333"/>
    </location>
</feature>
<evidence type="ECO:0000256" key="4">
    <source>
        <dbReference type="ARBA" id="ARBA00022473"/>
    </source>
</evidence>
<dbReference type="InterPro" id="IPR051355">
    <property type="entry name" value="Notch/Slit_guidance"/>
</dbReference>
<feature type="disulfide bond" evidence="26">
    <location>
        <begin position="877"/>
        <end position="886"/>
    </location>
</feature>
<feature type="domain" description="EGF-like" evidence="29">
    <location>
        <begin position="965"/>
        <end position="1001"/>
    </location>
</feature>
<keyword evidence="23" id="KW-0479">Metal-binding</keyword>
<reference evidence="31" key="2">
    <citation type="submission" date="2025-08" db="UniProtKB">
        <authorList>
            <consortium name="Ensembl"/>
        </authorList>
    </citation>
    <scope>IDENTIFICATION</scope>
</reference>
<dbReference type="GO" id="GO:0031017">
    <property type="term" value="P:exocrine pancreas development"/>
    <property type="evidence" value="ECO:0007669"/>
    <property type="project" value="UniProtKB-ARBA"/>
</dbReference>
<dbReference type="Pfam" id="PF06816">
    <property type="entry name" value="NOD"/>
    <property type="match status" value="1"/>
</dbReference>
<feature type="domain" description="EGF-like" evidence="29">
    <location>
        <begin position="1097"/>
        <end position="1133"/>
    </location>
</feature>
<dbReference type="InterPro" id="IPR000800">
    <property type="entry name" value="Notch_dom"/>
</dbReference>
<feature type="disulfide bond" evidence="26">
    <location>
        <begin position="1207"/>
        <end position="1216"/>
    </location>
</feature>
<keyword evidence="17 24" id="KW-1015">Disulfide bond</keyword>
<evidence type="ECO:0000256" key="5">
    <source>
        <dbReference type="ARBA" id="ARBA00022475"/>
    </source>
</evidence>
<feature type="compositionally biased region" description="Low complexity" evidence="27">
    <location>
        <begin position="2280"/>
        <end position="2295"/>
    </location>
</feature>
<evidence type="ECO:0000256" key="20">
    <source>
        <dbReference type="ARBA" id="ARBA00023170"/>
    </source>
</evidence>
<dbReference type="PRINTS" id="PR00010">
    <property type="entry name" value="EGFBLOOD"/>
</dbReference>
<dbReference type="SMART" id="SM00248">
    <property type="entry name" value="ANK"/>
    <property type="match status" value="6"/>
</dbReference>
<sequence>MRHHTFCLYSPVPTHTPVFYRCIFICVFDLCVLHDLSTEATLGCQCRCLMWCGVCAPDRNSFFCFDFIPHCPTHDPCHPGFCLNGGDCSVSMSAGVPVPGSAACTCPLGYTGQHCQTPQNSTCYPNNPCANKGVCALLSLDKYKCKCPRGWTGKDSCEHEDSCLSSPCANGGKCSSPSAGSYTCSCPPGYEGPRCLNDTNECAASPSICQNEGRCVNTPGSYKCTCDPGFTGRHCESSYIPCSPSPCLNGGTCHQNTETSYSCHCLPGRGIQIMKYACLHRSFVPGFNGTNCENNIDDCPGHQCANGGTCMDGVNTYNCQCPPEWTGQHCTEDVDECRLQPNTCQNGGTCSNLFGSYVCVCVNGWSGLHCSENIDDCATAACSPGSTCIDRVASFVCLCPYGKTGLLCHRDDACISNPCREGSQCDTNPISGMFNCNCAPGYVGSTCNIDRDECSIGTNPCEHGGQCVNTDGSFTCNCVRGYAGPRCEQDVNECASNPCQNEGTCLDRIGDYTCICMPGSICNIQVQECHSNPCQNRAHCVDLVNGYQCNCPTGTRGGYSVCYKNPFACAGSRVHSDLFFQTICSPCQVLFSGFMPSLPLWVNCEINEDDCDSNPCEYGECQDGIDEYKCVCAPGYTGLKCNVDINECSSNPCMSGGTCIDKVNGFHCLCPPSTHGPLCLSGTDHCAPQPCVHGECIEQQHGYRCECEAGWVGQHCEQEKDECRPNPCQNGGACVDRHNGYTCQCQPGYSGHNCQTDIDDCSPSESDSPLTSAFTHSVEASPPPVWTAPTLTVFTVSLEPRDLPCLLLSLSLSPSSPCTGPCQNGGSCVDDVGSFSCDCRQGFEGERCEMEVDECASQPCRNGAVCRDYVNSFVCECRPGFDGILCERDILECTESSCLNNGTCIDEVNAFSCRCRPGFYGTFCEYEQNECDSQPCKNGGTCTDGLGSYRCTCSMGYNGQNCQNFVNLCSQVRCLNGGSCSQTSTSWTCHCQMGWTGLYCDVPNMSCQDYAARNGEAIARKKNCILAQEAQETSHLNVVDIRQAKIILFPAYNLIFVASLCLLYQITVGREVENVCENAGRCINCKPGYQGVNCEYDVDECHSRPCLHGGTCINLINRFTCACPPGAHGLQCEVNEDECAAKAGSFEPRCLNGGQCVDGVGRYSCSCPPGFVGEHCEGDLNECLSGPCHAPGSLDCVQLVNDYQCRCRLGYTGRHCESMVDLCLSKPCHKGGVCSMNMSSVHGYTCSCVPGFTGFNCGEIEGYSCAKLRCQNGGRCVESTGRLSCQCQPGFSGPHCENEHRCPWNCQNGGTCVKDPSNPYQYSCRCAAHFSGPYCESGQQIVPRTPTCRYPQCEQHSRDKVCDAQCNNHECQWDGGDCSLNWQQPWVNCTASVPCWDLFKNGLCNKECDNPGCLFDSFECQETPASCKYDRYCADHFGNGDCDPSCYTEACGWDGLDCSIDTPAKVIDGTLVIVVRLQPKELLGDLRGFLRSLGALLHTNLQVKLDQNNKPMVYPFYGEEHGLHIQRRRSKRELEKEVIGSVVHLELDNRECSQSSVDCFSNTDEAASFLAAAHIKACQSTVNGPSALMYLVGLAVVITLLILVLGMLAAKRKHKHGALWLPDGFLANKNDKRREPVGQDDFDMKNFKTQDGALIDGVQMVWIQLDQHRGERFRCISYKPLLPIAMEGSVDRREWTLQHRKAADISLTPPQADLDADCLDVNVKGPDGFTPLMLASLRNGGGPDCSLHAAEEEEESGGDEPGPSVISDLIAQGASLMAQTDRTGETALHLAARYARADAAKRLLDAGADPNGHDNMGRTPLHAAVAADAQGVFQILIRNRATELDARMNDGTTPLVLAARLAEEGMVEELIHCHADINAVDDHGKSALHWAAAVNNVQATLVLLKNGANRDMQDNKEETPLFLAAREGSFEAAQVLLDHYSNRDITDHLDRLPRDTAQERMHHDIVRLLDQYNLVHSPHGPNHMGGGGNSSVMCGANGVGFIGMRPGPQGKKSRRGGGGAKVGAGLPESSVTMSPVDSLESPHSYTGDVSGAAATTANSPPLMSSPTSRPMLPPVSHMLGQQPGWGGMTKHGYGGHMFGHVSHQMGGSHPGMSQHHVQGPMLSTMNVTMSREQLPPIVTFQMMAPGGGQAMLKPPQPGQVQVTQSQGQSQNQGHAQQGAGHLRCPQGMMYRMSEQMSMAHGLPHALQHPHAVSHGGHAGIEAQSRPLPSYPPMQSPVDKYPTPPSQHSYTTTGSEGTTPGHSAHPPSEHPYLTPSPESPDPWSSSSPHSNSDWSDVTTSPTPLGNPHHALPSAHHTHIPEQAQQQPASQQMQPAPQPPQHGNMQVFA</sequence>
<dbReference type="GO" id="GO:0005634">
    <property type="term" value="C:nucleus"/>
    <property type="evidence" value="ECO:0007669"/>
    <property type="project" value="UniProtKB-SubCell"/>
</dbReference>
<keyword evidence="19" id="KW-0804">Transcription</keyword>
<dbReference type="FunFam" id="2.10.25.10:FF:000143">
    <property type="entry name" value="Protein crumbs 1"/>
    <property type="match status" value="1"/>
</dbReference>
<dbReference type="GO" id="GO:0005886">
    <property type="term" value="C:plasma membrane"/>
    <property type="evidence" value="ECO:0007669"/>
    <property type="project" value="UniProtKB-SubCell"/>
</dbReference>
<dbReference type="SMART" id="SM01334">
    <property type="entry name" value="DUF3454"/>
    <property type="match status" value="1"/>
</dbReference>
<keyword evidence="10" id="KW-0677">Repeat</keyword>
<evidence type="ECO:0000256" key="3">
    <source>
        <dbReference type="ARBA" id="ARBA00005847"/>
    </source>
</evidence>
<comment type="similarity">
    <text evidence="3">Belongs to the NOTCH family.</text>
</comment>
<dbReference type="FunFam" id="2.10.25.10:FF:000125">
    <property type="entry name" value="Neurogenic locus notch protein-like"/>
    <property type="match status" value="2"/>
</dbReference>
<feature type="domain" description="EGF-like" evidence="29">
    <location>
        <begin position="889"/>
        <end position="925"/>
    </location>
</feature>
<feature type="binding site" evidence="23">
    <location>
        <position position="493"/>
    </location>
    <ligand>
        <name>Ca(2+)</name>
        <dbReference type="ChEBI" id="CHEBI:29108"/>
        <label>2</label>
    </ligand>
</feature>
<dbReference type="Pfam" id="PF12661">
    <property type="entry name" value="hEGF"/>
    <property type="match status" value="5"/>
</dbReference>
<evidence type="ECO:0000256" key="18">
    <source>
        <dbReference type="ARBA" id="ARBA00023159"/>
    </source>
</evidence>
<feature type="disulfide bond" evidence="26">
    <location>
        <begin position="106"/>
        <end position="115"/>
    </location>
</feature>
<proteinExistence type="inferred from homology"/>
<feature type="disulfide bond" evidence="24">
    <location>
        <begin position="516"/>
        <end position="522"/>
    </location>
</feature>
<dbReference type="FunFam" id="2.10.25.10:FF:000136">
    <property type="entry name" value="Neurogenic locus notch 1"/>
    <property type="match status" value="1"/>
</dbReference>
<dbReference type="GO" id="GO:0060218">
    <property type="term" value="P:hematopoietic stem cell differentiation"/>
    <property type="evidence" value="ECO:0007669"/>
    <property type="project" value="UniProtKB-ARBA"/>
</dbReference>
<feature type="domain" description="EGF-like" evidence="29">
    <location>
        <begin position="851"/>
        <end position="887"/>
    </location>
</feature>
<feature type="region of interest" description="Disordered" evidence="27">
    <location>
        <begin position="2148"/>
        <end position="2180"/>
    </location>
</feature>
<dbReference type="GO" id="GO:0007411">
    <property type="term" value="P:axon guidance"/>
    <property type="evidence" value="ECO:0007669"/>
    <property type="project" value="TreeGrafter"/>
</dbReference>
<dbReference type="PRINTS" id="PR01983">
    <property type="entry name" value="NOTCH"/>
</dbReference>
<dbReference type="CDD" id="cd00054">
    <property type="entry name" value="EGF_CA"/>
    <property type="match status" value="18"/>
</dbReference>
<feature type="disulfide bond" evidence="26">
    <location>
        <begin position="611"/>
        <end position="621"/>
    </location>
</feature>
<evidence type="ECO:0000256" key="21">
    <source>
        <dbReference type="ARBA" id="ARBA00023180"/>
    </source>
</evidence>
<evidence type="ECO:0000256" key="16">
    <source>
        <dbReference type="ARBA" id="ARBA00023136"/>
    </source>
</evidence>
<keyword evidence="20" id="KW-0675">Receptor</keyword>
<dbReference type="PROSITE" id="PS50088">
    <property type="entry name" value="ANK_REPEAT"/>
    <property type="match status" value="4"/>
</dbReference>
<dbReference type="PANTHER" id="PTHR45836">
    <property type="entry name" value="SLIT HOMOLOG"/>
    <property type="match status" value="1"/>
</dbReference>
<dbReference type="FunFam" id="3.30.300.320:FF:000001">
    <property type="entry name" value="Neurogenic locus notch 1"/>
    <property type="match status" value="1"/>
</dbReference>
<accession>A0AAQ4Q102</accession>
<keyword evidence="8 28" id="KW-0812">Transmembrane</keyword>
<dbReference type="Gene3D" id="3.30.70.3310">
    <property type="match status" value="1"/>
</dbReference>
<dbReference type="FunFam" id="2.10.25.10:FF:000060">
    <property type="entry name" value="Neurogenic locus notch protein 1"/>
    <property type="match status" value="1"/>
</dbReference>
<feature type="disulfide bond" evidence="24">
    <location>
        <begin position="499"/>
        <end position="514"/>
    </location>
</feature>
<name>A0AAQ4Q102_GASAC</name>
<feature type="disulfide bond" evidence="26">
    <location>
        <begin position="1167"/>
        <end position="1176"/>
    </location>
</feature>
<dbReference type="SMART" id="SM00181">
    <property type="entry name" value="EGF"/>
    <property type="match status" value="28"/>
</dbReference>
<feature type="domain" description="EGF-like" evidence="29">
    <location>
        <begin position="295"/>
        <end position="331"/>
    </location>
</feature>
<evidence type="ECO:0000256" key="10">
    <source>
        <dbReference type="ARBA" id="ARBA00022737"/>
    </source>
</evidence>
<feature type="disulfide bond" evidence="26">
    <location>
        <begin position="419"/>
        <end position="436"/>
    </location>
</feature>
<feature type="disulfide bond" evidence="24">
    <location>
        <begin position="454"/>
        <end position="467"/>
    </location>
</feature>
<dbReference type="FunFam" id="2.10.25.10:FF:000173">
    <property type="entry name" value="Neurogenic locus notch protein 2"/>
    <property type="match status" value="2"/>
</dbReference>
<keyword evidence="6 26" id="KW-0245">EGF-like domain</keyword>
<feature type="disulfide bond" evidence="26">
    <location>
        <begin position="818"/>
        <end position="828"/>
    </location>
</feature>
<feature type="repeat" description="ANK" evidence="25">
    <location>
        <begin position="1883"/>
        <end position="1915"/>
    </location>
</feature>
<dbReference type="Ensembl" id="ENSGACT00000054871.1">
    <property type="protein sequence ID" value="ENSGACP00000044467.1"/>
    <property type="gene ID" value="ENSGACG00000012442.2"/>
</dbReference>
<comment type="caution">
    <text evidence="26">Lacks conserved residue(s) required for the propagation of feature annotation.</text>
</comment>
<dbReference type="InterPro" id="IPR035993">
    <property type="entry name" value="Notch-like_dom_sf"/>
</dbReference>
<dbReference type="PROSITE" id="PS00010">
    <property type="entry name" value="ASX_HYDROXYL"/>
    <property type="match status" value="16"/>
</dbReference>
<dbReference type="FunFam" id="2.10.25.10:FF:000080">
    <property type="entry name" value="Neurogenic locus notch 1"/>
    <property type="match status" value="2"/>
</dbReference>
<dbReference type="PROSITE" id="PS50258">
    <property type="entry name" value="LNR"/>
    <property type="match status" value="3"/>
</dbReference>
<feature type="domain" description="EGF-like" evidence="29">
    <location>
        <begin position="373"/>
        <end position="409"/>
    </location>
</feature>
<dbReference type="PROSITE" id="PS50026">
    <property type="entry name" value="EGF_3"/>
    <property type="match status" value="27"/>
</dbReference>
<feature type="domain" description="EGF-like" evidence="29">
    <location>
        <begin position="490"/>
        <end position="523"/>
    </location>
</feature>
<dbReference type="Pfam" id="PF07645">
    <property type="entry name" value="EGF_CA"/>
    <property type="match status" value="3"/>
</dbReference>
<feature type="region of interest" description="Disordered" evidence="27">
    <location>
        <begin position="1743"/>
        <end position="1763"/>
    </location>
</feature>
<dbReference type="FunFam" id="2.10.25.10:FF:000031">
    <property type="entry name" value="neurogenic locus notch homolog protein 3"/>
    <property type="match status" value="2"/>
</dbReference>
<keyword evidence="4" id="KW-0217">Developmental protein</keyword>
<keyword evidence="5" id="KW-1003">Cell membrane</keyword>
<feature type="disulfide bond" evidence="26">
    <location>
        <begin position="632"/>
        <end position="641"/>
    </location>
</feature>
<feature type="binding site" evidence="23">
    <location>
        <position position="528"/>
    </location>
    <ligand>
        <name>Ca(2+)</name>
        <dbReference type="ChEBI" id="CHEBI:29108"/>
        <label>3</label>
    </ligand>
</feature>
<feature type="domain" description="EGF-like" evidence="29">
    <location>
        <begin position="644"/>
        <end position="680"/>
    </location>
</feature>
<evidence type="ECO:0000256" key="12">
    <source>
        <dbReference type="ARBA" id="ARBA00022976"/>
    </source>
</evidence>
<feature type="binding site" evidence="23">
    <location>
        <position position="507"/>
    </location>
    <ligand>
        <name>Ca(2+)</name>
        <dbReference type="ChEBI" id="CHEBI:29108"/>
        <label>2</label>
    </ligand>
</feature>
<evidence type="ECO:0000313" key="31">
    <source>
        <dbReference type="Ensembl" id="ENSGACP00000044467.1"/>
    </source>
</evidence>
<dbReference type="FunFam" id="2.10.25.10:FF:000092">
    <property type="entry name" value="Neurogenic locus notch protein 1"/>
    <property type="match status" value="1"/>
</dbReference>
<feature type="domain" description="EGF-like" evidence="29">
    <location>
        <begin position="1261"/>
        <end position="1297"/>
    </location>
</feature>
<feature type="domain" description="LNR" evidence="30">
    <location>
        <begin position="1389"/>
        <end position="1425"/>
    </location>
</feature>
<keyword evidence="22" id="KW-0539">Nucleus</keyword>
<feature type="domain" description="EGF-like" evidence="29">
    <location>
        <begin position="198"/>
        <end position="236"/>
    </location>
</feature>
<feature type="disulfide bond" evidence="24 26">
    <location>
        <begin position="478"/>
        <end position="487"/>
    </location>
</feature>
<dbReference type="Pfam" id="PF00008">
    <property type="entry name" value="EGF"/>
    <property type="match status" value="15"/>
</dbReference>
<protein>
    <submittedName>
        <fullName evidence="31">Notch receptor 2</fullName>
    </submittedName>
</protein>
<evidence type="ECO:0000256" key="6">
    <source>
        <dbReference type="ARBA" id="ARBA00022536"/>
    </source>
</evidence>
<feature type="domain" description="EGF-like" evidence="29">
    <location>
        <begin position="238"/>
        <end position="272"/>
    </location>
</feature>
<feature type="domain" description="EGF-like" evidence="29">
    <location>
        <begin position="1298"/>
        <end position="1336"/>
    </location>
</feature>
<dbReference type="FunFam" id="2.10.25.10:FF:000004">
    <property type="entry name" value="Neurogenic locus notch 1"/>
    <property type="match status" value="1"/>
</dbReference>
<evidence type="ECO:0000313" key="32">
    <source>
        <dbReference type="Proteomes" id="UP000007635"/>
    </source>
</evidence>
<dbReference type="InterPro" id="IPR010660">
    <property type="entry name" value="Notch_NOD_dom"/>
</dbReference>
<feature type="domain" description="EGF-like" evidence="29">
    <location>
        <begin position="119"/>
        <end position="158"/>
    </location>
</feature>
<feature type="disulfide bond" evidence="26">
    <location>
        <begin position="915"/>
        <end position="924"/>
    </location>
</feature>
<evidence type="ECO:0000256" key="19">
    <source>
        <dbReference type="ARBA" id="ARBA00023163"/>
    </source>
</evidence>
<feature type="disulfide bond" evidence="26">
    <location>
        <begin position="839"/>
        <end position="848"/>
    </location>
</feature>
<evidence type="ECO:0000256" key="1">
    <source>
        <dbReference type="ARBA" id="ARBA00004123"/>
    </source>
</evidence>
<feature type="compositionally biased region" description="Low complexity" evidence="27">
    <location>
        <begin position="2158"/>
        <end position="2180"/>
    </location>
</feature>
<dbReference type="Gene3D" id="3.30.300.320">
    <property type="match status" value="1"/>
</dbReference>
<dbReference type="SMART" id="SM00004">
    <property type="entry name" value="NL"/>
    <property type="match status" value="3"/>
</dbReference>
<feature type="domain" description="EGF-like" evidence="29">
    <location>
        <begin position="1135"/>
        <end position="1177"/>
    </location>
</feature>
<dbReference type="PIRSF" id="PIRSF002279">
    <property type="entry name" value="Notch"/>
    <property type="match status" value="1"/>
</dbReference>
<feature type="region of interest" description="Disordered" evidence="27">
    <location>
        <begin position="2207"/>
        <end position="2347"/>
    </location>
</feature>
<feature type="disulfide bond" evidence="26">
    <location>
        <begin position="1287"/>
        <end position="1296"/>
    </location>
</feature>
<feature type="region of interest" description="Disordered" evidence="27">
    <location>
        <begin position="2004"/>
        <end position="2091"/>
    </location>
</feature>
<comment type="subcellular location">
    <subcellularLocation>
        <location evidence="2">Cell membrane</location>
        <topology evidence="2">Single-pass type I membrane protein</topology>
    </subcellularLocation>
    <subcellularLocation>
        <location evidence="1">Nucleus</location>
    </subcellularLocation>
</comment>
<keyword evidence="16 28" id="KW-0472">Membrane</keyword>
<feature type="disulfide bond" evidence="26">
    <location>
        <begin position="186"/>
        <end position="195"/>
    </location>
</feature>
<evidence type="ECO:0000256" key="2">
    <source>
        <dbReference type="ARBA" id="ARBA00004251"/>
    </source>
</evidence>
<feature type="binding site" evidence="23">
    <location>
        <position position="542"/>
    </location>
    <ligand>
        <name>Ca(2+)</name>
        <dbReference type="ChEBI" id="CHEBI:29108"/>
        <label>3</label>
    </ligand>
</feature>
<keyword evidence="12" id="KW-0914">Notch signaling pathway</keyword>
<dbReference type="FunFam" id="2.10.25.10:FF:000327">
    <property type="entry name" value="neurogenic locus notch homolog protein 4"/>
    <property type="match status" value="1"/>
</dbReference>
<dbReference type="InterPro" id="IPR036770">
    <property type="entry name" value="Ankyrin_rpt-contain_sf"/>
</dbReference>
<dbReference type="Pfam" id="PF07684">
    <property type="entry name" value="NODP"/>
    <property type="match status" value="1"/>
</dbReference>
<feature type="disulfide bond" evidence="26">
    <location>
        <begin position="707"/>
        <end position="716"/>
    </location>
</feature>
<reference evidence="31" key="3">
    <citation type="submission" date="2025-09" db="UniProtKB">
        <authorList>
            <consortium name="Ensembl"/>
        </authorList>
    </citation>
    <scope>IDENTIFICATION</scope>
</reference>
<feature type="domain" description="EGF-like" evidence="29">
    <location>
        <begin position="73"/>
        <end position="116"/>
    </location>
</feature>
<feature type="domain" description="LNR" evidence="30">
    <location>
        <begin position="1348"/>
        <end position="1388"/>
    </location>
</feature>
<evidence type="ECO:0000256" key="11">
    <source>
        <dbReference type="ARBA" id="ARBA00022782"/>
    </source>
</evidence>
<keyword evidence="7" id="KW-0597">Phosphoprotein</keyword>
<dbReference type="InterPro" id="IPR024600">
    <property type="entry name" value="Notch_C"/>
</dbReference>
<evidence type="ECO:0000256" key="15">
    <source>
        <dbReference type="ARBA" id="ARBA00023043"/>
    </source>
</evidence>
<dbReference type="InterPro" id="IPR000742">
    <property type="entry name" value="EGF"/>
</dbReference>
<dbReference type="InterPro" id="IPR008297">
    <property type="entry name" value="Notch"/>
</dbReference>
<feature type="domain" description="EGF-like" evidence="29">
    <location>
        <begin position="927"/>
        <end position="963"/>
    </location>
</feature>
<evidence type="ECO:0000256" key="24">
    <source>
        <dbReference type="PIRSR" id="PIRSR002279-2"/>
    </source>
</evidence>
<feature type="disulfide bond" evidence="26">
    <location>
        <begin position="321"/>
        <end position="330"/>
    </location>
</feature>
<evidence type="ECO:0000259" key="30">
    <source>
        <dbReference type="PROSITE" id="PS50258"/>
    </source>
</evidence>
<feature type="domain" description="EGF-like" evidence="29">
    <location>
        <begin position="1219"/>
        <end position="1258"/>
    </location>
</feature>
<feature type="domain" description="EGF-like" evidence="29">
    <location>
        <begin position="1179"/>
        <end position="1217"/>
    </location>
</feature>
<dbReference type="FunFam" id="2.10.25.10:FF:000279">
    <property type="entry name" value="Neurogenic locus notch 1"/>
    <property type="match status" value="1"/>
</dbReference>
<dbReference type="SUPFAM" id="SSF57196">
    <property type="entry name" value="EGF/Laminin"/>
    <property type="match status" value="19"/>
</dbReference>
<feature type="disulfide bond" evidence="26">
    <location>
        <begin position="1326"/>
        <end position="1335"/>
    </location>
</feature>
<dbReference type="Pfam" id="PF00066">
    <property type="entry name" value="Notch"/>
    <property type="match status" value="3"/>
</dbReference>
<feature type="disulfide bond" evidence="26">
    <location>
        <begin position="1302"/>
        <end position="1312"/>
    </location>
</feature>
<organism evidence="31 32">
    <name type="scientific">Gasterosteus aculeatus aculeatus</name>
    <name type="common">three-spined stickleback</name>
    <dbReference type="NCBI Taxonomy" id="481459"/>
    <lineage>
        <taxon>Eukaryota</taxon>
        <taxon>Metazoa</taxon>
        <taxon>Chordata</taxon>
        <taxon>Craniata</taxon>
        <taxon>Vertebrata</taxon>
        <taxon>Euteleostomi</taxon>
        <taxon>Actinopterygii</taxon>
        <taxon>Neopterygii</taxon>
        <taxon>Teleostei</taxon>
        <taxon>Neoteleostei</taxon>
        <taxon>Acanthomorphata</taxon>
        <taxon>Eupercaria</taxon>
        <taxon>Perciformes</taxon>
        <taxon>Cottioidei</taxon>
        <taxon>Gasterosteales</taxon>
        <taxon>Gasterosteidae</taxon>
        <taxon>Gasterosteus</taxon>
    </lineage>
</organism>
<keyword evidence="23" id="KW-0106">Calcium</keyword>
<feature type="domain" description="EGF-like" evidence="29">
    <location>
        <begin position="607"/>
        <end position="642"/>
    </location>
</feature>
<evidence type="ECO:0000256" key="7">
    <source>
        <dbReference type="ARBA" id="ARBA00022553"/>
    </source>
</evidence>
<dbReference type="InterPro" id="IPR018097">
    <property type="entry name" value="EGF_Ca-bd_CS"/>
</dbReference>
<feature type="disulfide bond" evidence="24">
    <location>
        <begin position="529"/>
        <end position="540"/>
    </location>
</feature>
<feature type="binding site" evidence="23">
    <location>
        <position position="470"/>
    </location>
    <ligand>
        <name>Ca(2+)</name>
        <dbReference type="ChEBI" id="CHEBI:29108"/>
        <label>1</label>
    </ligand>
</feature>
<feature type="disulfide bond" evidence="24">
    <location>
        <begin position="494"/>
        <end position="505"/>
    </location>
</feature>
<evidence type="ECO:0000256" key="27">
    <source>
        <dbReference type="SAM" id="MobiDB-lite"/>
    </source>
</evidence>
<feature type="disulfide bond" evidence="26">
    <location>
        <begin position="1188"/>
        <end position="1205"/>
    </location>
</feature>
<feature type="binding site" evidence="23">
    <location>
        <position position="473"/>
    </location>
    <ligand>
        <name>Ca(2+)</name>
        <dbReference type="ChEBI" id="CHEBI:29108"/>
        <label>1</label>
    </ligand>
</feature>
<feature type="disulfide bond" evidence="26">
    <location>
        <begin position="686"/>
        <end position="696"/>
    </location>
</feature>
<dbReference type="InterPro" id="IPR000152">
    <property type="entry name" value="EGF-type_Asp/Asn_hydroxyl_site"/>
</dbReference>
<feature type="domain" description="EGF-like" evidence="29">
    <location>
        <begin position="814"/>
        <end position="849"/>
    </location>
</feature>
<feature type="disulfide bond" evidence="26">
    <location>
        <begin position="438"/>
        <end position="447"/>
    </location>
</feature>
<dbReference type="FunFam" id="2.10.25.10:FF:000472">
    <property type="entry name" value="Uncharacterized protein, isoform A"/>
    <property type="match status" value="1"/>
</dbReference>
<dbReference type="FunFam" id="1.25.40.20:FF:000005">
    <property type="entry name" value="Neurogenic locus notch 1"/>
    <property type="match status" value="1"/>
</dbReference>
<feature type="repeat" description="ANK" evidence="25">
    <location>
        <begin position="1783"/>
        <end position="1815"/>
    </location>
</feature>
<feature type="disulfide bond" evidence="26">
    <location>
        <begin position="953"/>
        <end position="962"/>
    </location>
</feature>
<feature type="domain" description="LNR" evidence="30">
    <location>
        <begin position="1427"/>
        <end position="1465"/>
    </location>
</feature>
<evidence type="ECO:0000256" key="9">
    <source>
        <dbReference type="ARBA" id="ARBA00022729"/>
    </source>
</evidence>
<keyword evidence="32" id="KW-1185">Reference proteome</keyword>
<evidence type="ECO:0000256" key="8">
    <source>
        <dbReference type="ARBA" id="ARBA00022692"/>
    </source>
</evidence>
<dbReference type="InterPro" id="IPR011656">
    <property type="entry name" value="Notch_NODP_dom"/>
</dbReference>
<reference evidence="31 32" key="1">
    <citation type="journal article" date="2021" name="G3 (Bethesda)">
        <title>Improved contiguity of the threespine stickleback genome using long-read sequencing.</title>
        <authorList>
            <person name="Nath S."/>
            <person name="Shaw D.E."/>
            <person name="White M.A."/>
        </authorList>
    </citation>
    <scope>NUCLEOTIDE SEQUENCE [LARGE SCALE GENOMIC DNA]</scope>
    <source>
        <strain evidence="31 32">Lake Benthic</strain>
    </source>
</reference>
<feature type="binding site" evidence="23">
    <location>
        <position position="490"/>
    </location>
    <ligand>
        <name>Ca(2+)</name>
        <dbReference type="ChEBI" id="CHEBI:29108"/>
        <label>2</label>
    </ligand>
</feature>